<evidence type="ECO:0000256" key="1">
    <source>
        <dbReference type="ARBA" id="ARBA00022729"/>
    </source>
</evidence>
<dbReference type="InterPro" id="IPR042837">
    <property type="entry name" value="PTX3"/>
</dbReference>
<dbReference type="PANTHER" id="PTHR46943:SF1">
    <property type="entry name" value="PENTRAXIN-RELATED PROTEIN PTX3"/>
    <property type="match status" value="1"/>
</dbReference>
<dbReference type="InterPro" id="IPR006558">
    <property type="entry name" value="LamG-like"/>
</dbReference>
<feature type="chain" id="PRO_5038910188" description="LamG-like jellyroll fold domain-containing protein" evidence="4">
    <location>
        <begin position="25"/>
        <end position="925"/>
    </location>
</feature>
<dbReference type="SUPFAM" id="SSF49899">
    <property type="entry name" value="Concanavalin A-like lectins/glucanases"/>
    <property type="match status" value="1"/>
</dbReference>
<protein>
    <recommendedName>
        <fullName evidence="5">LamG-like jellyroll fold domain-containing protein</fullName>
    </recommendedName>
</protein>
<dbReference type="SMART" id="SM00560">
    <property type="entry name" value="LamGL"/>
    <property type="match status" value="1"/>
</dbReference>
<evidence type="ECO:0000313" key="7">
    <source>
        <dbReference type="Proteomes" id="UP000662200"/>
    </source>
</evidence>
<dbReference type="Gene3D" id="2.60.120.200">
    <property type="match status" value="1"/>
</dbReference>
<feature type="signal peptide" evidence="4">
    <location>
        <begin position="1"/>
        <end position="24"/>
    </location>
</feature>
<dbReference type="GO" id="GO:0006955">
    <property type="term" value="P:immune response"/>
    <property type="evidence" value="ECO:0007669"/>
    <property type="project" value="InterPro"/>
</dbReference>
<name>A0A8J3BTF2_9ACTN</name>
<dbReference type="GO" id="GO:0005975">
    <property type="term" value="P:carbohydrate metabolic process"/>
    <property type="evidence" value="ECO:0007669"/>
    <property type="project" value="UniProtKB-ARBA"/>
</dbReference>
<evidence type="ECO:0000313" key="6">
    <source>
        <dbReference type="EMBL" id="GGK40632.1"/>
    </source>
</evidence>
<keyword evidence="1 4" id="KW-0732">Signal</keyword>
<accession>A0A8J3BTF2</accession>
<dbReference type="Pfam" id="PF13385">
    <property type="entry name" value="Laminin_G_3"/>
    <property type="match status" value="1"/>
</dbReference>
<dbReference type="InterPro" id="IPR013783">
    <property type="entry name" value="Ig-like_fold"/>
</dbReference>
<gene>
    <name evidence="6" type="ORF">GCM10010124_36800</name>
</gene>
<reference evidence="6" key="2">
    <citation type="submission" date="2020-09" db="EMBL/GenBank/DDBJ databases">
        <authorList>
            <person name="Sun Q."/>
            <person name="Ohkuma M."/>
        </authorList>
    </citation>
    <scope>NUCLEOTIDE SEQUENCE</scope>
    <source>
        <strain evidence="6">JCM 3091</strain>
    </source>
</reference>
<reference evidence="6" key="1">
    <citation type="journal article" date="2014" name="Int. J. Syst. Evol. Microbiol.">
        <title>Complete genome sequence of Corynebacterium casei LMG S-19264T (=DSM 44701T), isolated from a smear-ripened cheese.</title>
        <authorList>
            <consortium name="US DOE Joint Genome Institute (JGI-PGF)"/>
            <person name="Walter F."/>
            <person name="Albersmeier A."/>
            <person name="Kalinowski J."/>
            <person name="Ruckert C."/>
        </authorList>
    </citation>
    <scope>NUCLEOTIDE SEQUENCE</scope>
    <source>
        <strain evidence="6">JCM 3091</strain>
    </source>
</reference>
<dbReference type="AlphaFoldDB" id="A0A8J3BTF2"/>
<evidence type="ECO:0000259" key="5">
    <source>
        <dbReference type="SMART" id="SM00560"/>
    </source>
</evidence>
<comment type="caution">
    <text evidence="6">The sequence shown here is derived from an EMBL/GenBank/DDBJ whole genome shotgun (WGS) entry which is preliminary data.</text>
</comment>
<evidence type="ECO:0000256" key="2">
    <source>
        <dbReference type="ARBA" id="ARBA00023157"/>
    </source>
</evidence>
<evidence type="ECO:0000256" key="3">
    <source>
        <dbReference type="SAM" id="MobiDB-lite"/>
    </source>
</evidence>
<dbReference type="PANTHER" id="PTHR46943">
    <property type="entry name" value="PENTRAXIN-RELATED PROTEIN PTX3"/>
    <property type="match status" value="1"/>
</dbReference>
<dbReference type="Proteomes" id="UP000662200">
    <property type="component" value="Unassembled WGS sequence"/>
</dbReference>
<dbReference type="Gene3D" id="2.60.40.10">
    <property type="entry name" value="Immunoglobulins"/>
    <property type="match status" value="1"/>
</dbReference>
<keyword evidence="2" id="KW-1015">Disulfide bond</keyword>
<proteinExistence type="predicted"/>
<organism evidence="6 7">
    <name type="scientific">Pilimelia terevasa</name>
    <dbReference type="NCBI Taxonomy" id="53372"/>
    <lineage>
        <taxon>Bacteria</taxon>
        <taxon>Bacillati</taxon>
        <taxon>Actinomycetota</taxon>
        <taxon>Actinomycetes</taxon>
        <taxon>Micromonosporales</taxon>
        <taxon>Micromonosporaceae</taxon>
        <taxon>Pilimelia</taxon>
    </lineage>
</organism>
<dbReference type="EMBL" id="BMQC01000018">
    <property type="protein sequence ID" value="GGK40632.1"/>
    <property type="molecule type" value="Genomic_DNA"/>
</dbReference>
<dbReference type="InterPro" id="IPR013320">
    <property type="entry name" value="ConA-like_dom_sf"/>
</dbReference>
<feature type="region of interest" description="Disordered" evidence="3">
    <location>
        <begin position="222"/>
        <end position="249"/>
    </location>
</feature>
<feature type="domain" description="LamG-like jellyroll fold" evidence="5">
    <location>
        <begin position="780"/>
        <end position="913"/>
    </location>
</feature>
<evidence type="ECO:0000256" key="4">
    <source>
        <dbReference type="SAM" id="SignalP"/>
    </source>
</evidence>
<keyword evidence="7" id="KW-1185">Reference proteome</keyword>
<sequence>MPQHRGRRTAAALIAAVTAAGSWAAVRVPATAAPPGASGPTTEEAMRAATGRARSSQQPVEVPELRTELETVTANPDGSFTAEVAADPVRARGVDGPWREVDYTLTARDGAWTPVAGGEVKFSTGGGDQPLVQYRHGGAGFSLRWPKALPAPQISGPSATYVDALPGLDVVLTAEGGGYAFRTVTKSLQAPTDIDLKVDSDGYRIVADPDSEGVRIEDPDGQALVEQGPPQVIADSPAAGGTRRSSSPSLEVVADVVHLRLPGPTKTRSSADRPQIIDTGMGAKLATWSYVSSLHGDENYKAARDKQGLGSGRCRTTRVAKGKVRSCAGGLNFVSRILWAFRVDSGARNDRIARWKNRTVRDVKFRAFETHAFVCKPATRVDIRTVNSKRVSGATWNKEKKNLGHHLANRTVAYGHPDCKKEGSPVEFGSAALTSYVTKTLTAANPAAGILMKATKETDNMTTGRGWKRFHGYSAALSITFNIQPGLPNPLRMTDTSNDACPNGAGQAYLNTRGPTMRITNPVHKGEAAQQLTTTFQIEHLASDGTASEVERKDVGPKPNNTIVTFSPTAELPDGRYRWHATATDGLLWSGWGPWCEFTVDATAPSGEPSVTSAQFQEDQWGAPAGTVGEFQFTDAGNSDVAEYRWAFNNDQPMNRLPRTGEVTVLTVPVSAFGPSTLYVTMVDQAGNTSERTRGYRIKAKSRCVNPIDDKCAAAVFRMDEGKGTVAADASPAGRKMTLTVDPSKAWVAGPHPDRPNDRAVGFNGSTDHGHTGAGVDSTGGFSVAGWVRATDTRRDFTIVSQNGGTRSGLFLGARGGRWVFGHDLADAPNAETVAAAGGTVTDTWTHLAGVYNPTERTLRLYVNGEQVAEHTEVQISWNASADLQVGRERDKVRPLAGAVDSIRLFQGVLTGGDVERLTRADQAR</sequence>